<keyword evidence="2" id="KW-0812">Transmembrane</keyword>
<accession>A0A9W7FK96</accession>
<dbReference type="Proteomes" id="UP001165122">
    <property type="component" value="Unassembled WGS sequence"/>
</dbReference>
<dbReference type="Pfam" id="PF01553">
    <property type="entry name" value="Acyltransferase"/>
    <property type="match status" value="1"/>
</dbReference>
<evidence type="ECO:0000256" key="1">
    <source>
        <dbReference type="SAM" id="MobiDB-lite"/>
    </source>
</evidence>
<feature type="transmembrane region" description="Helical" evidence="2">
    <location>
        <begin position="97"/>
        <end position="124"/>
    </location>
</feature>
<name>A0A9W7FK96_9STRA</name>
<protein>
    <recommendedName>
        <fullName evidence="3">Phospholipid/glycerol acyltransferase domain-containing protein</fullName>
    </recommendedName>
</protein>
<dbReference type="SUPFAM" id="SSF69593">
    <property type="entry name" value="Glycerol-3-phosphate (1)-acyltransferase"/>
    <property type="match status" value="1"/>
</dbReference>
<reference evidence="5" key="1">
    <citation type="journal article" date="2023" name="Commun. Biol.">
        <title>Genome analysis of Parmales, the sister group of diatoms, reveals the evolutionary specialization of diatoms from phago-mixotrophs to photoautotrophs.</title>
        <authorList>
            <person name="Ban H."/>
            <person name="Sato S."/>
            <person name="Yoshikawa S."/>
            <person name="Yamada K."/>
            <person name="Nakamura Y."/>
            <person name="Ichinomiya M."/>
            <person name="Sato N."/>
            <person name="Blanc-Mathieu R."/>
            <person name="Endo H."/>
            <person name="Kuwata A."/>
            <person name="Ogata H."/>
        </authorList>
    </citation>
    <scope>NUCLEOTIDE SEQUENCE [LARGE SCALE GENOMIC DNA]</scope>
    <source>
        <strain evidence="5">NIES 3700</strain>
    </source>
</reference>
<organism evidence="4 5">
    <name type="scientific">Triparma laevis f. longispina</name>
    <dbReference type="NCBI Taxonomy" id="1714387"/>
    <lineage>
        <taxon>Eukaryota</taxon>
        <taxon>Sar</taxon>
        <taxon>Stramenopiles</taxon>
        <taxon>Ochrophyta</taxon>
        <taxon>Bolidophyceae</taxon>
        <taxon>Parmales</taxon>
        <taxon>Triparmaceae</taxon>
        <taxon>Triparma</taxon>
    </lineage>
</organism>
<keyword evidence="5" id="KW-1185">Reference proteome</keyword>
<dbReference type="GO" id="GO:0012505">
    <property type="term" value="C:endomembrane system"/>
    <property type="evidence" value="ECO:0007669"/>
    <property type="project" value="TreeGrafter"/>
</dbReference>
<evidence type="ECO:0000259" key="3">
    <source>
        <dbReference type="Pfam" id="PF01553"/>
    </source>
</evidence>
<feature type="transmembrane region" description="Helical" evidence="2">
    <location>
        <begin position="415"/>
        <end position="439"/>
    </location>
</feature>
<proteinExistence type="predicted"/>
<dbReference type="InterPro" id="IPR002123">
    <property type="entry name" value="Plipid/glycerol_acylTrfase"/>
</dbReference>
<evidence type="ECO:0000313" key="5">
    <source>
        <dbReference type="Proteomes" id="UP001165122"/>
    </source>
</evidence>
<feature type="compositionally biased region" description="Polar residues" evidence="1">
    <location>
        <begin position="42"/>
        <end position="59"/>
    </location>
</feature>
<sequence length="505" mass="57527">MVPFLGASIMSWDIHGPVITIMAPSIESPNRRSPRLAKKEQSTPTTSKSRPNPPQSHSVASAAGAAAAKGGTFDSTGRKPLVGENVGFVKTVLVMTYSHLCVTLLCVNVIFDLVIYGLPAYIFLLPLSKSLFRKYMTGLINYTTPIVFNLPMILSGTKLHCDSMDYYENKVKAANSLMLANHGSRIDWMIGMYVGYIEKPVRVRVGFVCEKVIKYMPFIGWYRNVICEDVFVDRSFKIDKINISTNLNSFHDSNTERMLYLSPEGVVVDFGERDMQYMQNCRDFCVEYGMEPFDYVLTPRYKGQTILVEHIAKAGTITSICTAFVRDGKLLNCEMWSKERVVADIYSLCAGLGGSPVDIYINLEEMHFTADSDIKTIMMMDYQRKDKLLREWHTMLKEGRLEEFKARFPPFVPHFWFVQVIQTLHGLQFYALTSFLGIWEPSVKFLFGFFLFISISHTFGWLMNGTSMESVPFETGIKAVLMRLFAKFAKHKEDKRRAREGSKQD</sequence>
<comment type="caution">
    <text evidence="4">The sequence shown here is derived from an EMBL/GenBank/DDBJ whole genome shotgun (WGS) entry which is preliminary data.</text>
</comment>
<dbReference type="OrthoDB" id="189226at2759"/>
<dbReference type="GO" id="GO:0016746">
    <property type="term" value="F:acyltransferase activity"/>
    <property type="evidence" value="ECO:0007669"/>
    <property type="project" value="InterPro"/>
</dbReference>
<dbReference type="EMBL" id="BRXW01000195">
    <property type="protein sequence ID" value="GMI13590.1"/>
    <property type="molecule type" value="Genomic_DNA"/>
</dbReference>
<gene>
    <name evidence="4" type="ORF">TrLO_g1159</name>
</gene>
<evidence type="ECO:0000313" key="4">
    <source>
        <dbReference type="EMBL" id="GMI13590.1"/>
    </source>
</evidence>
<dbReference type="PANTHER" id="PTHR10983">
    <property type="entry name" value="1-ACYLGLYCEROL-3-PHOSPHATE ACYLTRANSFERASE-RELATED"/>
    <property type="match status" value="1"/>
</dbReference>
<keyword evidence="2" id="KW-1133">Transmembrane helix</keyword>
<dbReference type="PANTHER" id="PTHR10983:SF16">
    <property type="entry name" value="LYSOCARDIOLIPIN ACYLTRANSFERASE 1"/>
    <property type="match status" value="1"/>
</dbReference>
<dbReference type="AlphaFoldDB" id="A0A9W7FK96"/>
<feature type="region of interest" description="Disordered" evidence="1">
    <location>
        <begin position="28"/>
        <end position="61"/>
    </location>
</feature>
<evidence type="ECO:0000256" key="2">
    <source>
        <dbReference type="SAM" id="Phobius"/>
    </source>
</evidence>
<feature type="domain" description="Phospholipid/glycerol acyltransferase" evidence="3">
    <location>
        <begin position="168"/>
        <end position="273"/>
    </location>
</feature>
<feature type="transmembrane region" description="Helical" evidence="2">
    <location>
        <begin position="445"/>
        <end position="463"/>
    </location>
</feature>
<keyword evidence="2" id="KW-0472">Membrane</keyword>